<dbReference type="HOGENOM" id="CLU_005396_1_0_1"/>
<feature type="compositionally biased region" description="Low complexity" evidence="8">
    <location>
        <begin position="188"/>
        <end position="218"/>
    </location>
</feature>
<keyword evidence="5" id="KW-0811">Translocation</keyword>
<dbReference type="KEGG" id="mbe:MBM_03244"/>
<dbReference type="PANTHER" id="PTHR13437">
    <property type="entry name" value="NUCLEOPORIN P58/P45 NUCLEOPORIN-LIKE PROTEIN 1"/>
    <property type="match status" value="1"/>
</dbReference>
<evidence type="ECO:0000256" key="5">
    <source>
        <dbReference type="ARBA" id="ARBA00023010"/>
    </source>
</evidence>
<dbReference type="Pfam" id="PF13634">
    <property type="entry name" value="Nucleoporin_FG"/>
    <property type="match status" value="1"/>
</dbReference>
<keyword evidence="12" id="KW-1185">Reference proteome</keyword>
<evidence type="ECO:0000259" key="10">
    <source>
        <dbReference type="Pfam" id="PF23395"/>
    </source>
</evidence>
<dbReference type="InterPro" id="IPR055528">
    <property type="entry name" value="DUF7102"/>
</dbReference>
<dbReference type="InterPro" id="IPR025574">
    <property type="entry name" value="Nucleoporin_FG_rpt"/>
</dbReference>
<dbReference type="PANTHER" id="PTHR13437:SF2">
    <property type="entry name" value="NUCLEOPORIN P58_P45"/>
    <property type="match status" value="1"/>
</dbReference>
<evidence type="ECO:0000256" key="6">
    <source>
        <dbReference type="ARBA" id="ARBA00023132"/>
    </source>
</evidence>
<evidence type="ECO:0000256" key="1">
    <source>
        <dbReference type="ARBA" id="ARBA00004567"/>
    </source>
</evidence>
<feature type="domain" description="DUF7102" evidence="9">
    <location>
        <begin position="1301"/>
        <end position="1470"/>
    </location>
</feature>
<dbReference type="eggNOG" id="KOG0845">
    <property type="taxonomic scope" value="Eukaryota"/>
</dbReference>
<dbReference type="InterPro" id="IPR024882">
    <property type="entry name" value="NUP58/p45/49"/>
</dbReference>
<evidence type="ECO:0000256" key="3">
    <source>
        <dbReference type="ARBA" id="ARBA00022816"/>
    </source>
</evidence>
<keyword evidence="4" id="KW-0653">Protein transport</keyword>
<reference evidence="11 12" key="1">
    <citation type="journal article" date="2012" name="BMC Genomics">
        <title>Sequencing the genome of Marssonina brunnea reveals fungus-poplar co-evolution.</title>
        <authorList>
            <person name="Zhu S."/>
            <person name="Cao Y.-Z."/>
            <person name="Jiang C."/>
            <person name="Tan B.-Y."/>
            <person name="Wang Z."/>
            <person name="Feng S."/>
            <person name="Zhang L."/>
            <person name="Su X.-H."/>
            <person name="Brejova B."/>
            <person name="Vinar T."/>
            <person name="Xu M."/>
            <person name="Wang M.-X."/>
            <person name="Zhang S.-G."/>
            <person name="Huang M.-R."/>
            <person name="Wu R."/>
            <person name="Zhou Y."/>
        </authorList>
    </citation>
    <scope>NUCLEOTIDE SEQUENCE [LARGE SCALE GENOMIC DNA]</scope>
    <source>
        <strain evidence="11 12">MB_m1</strain>
    </source>
</reference>
<dbReference type="Pfam" id="PF21121">
    <property type="entry name" value="Nup49_C"/>
    <property type="match status" value="1"/>
</dbReference>
<gene>
    <name evidence="11" type="ORF">MBM_03244</name>
</gene>
<dbReference type="GO" id="GO:0017056">
    <property type="term" value="F:structural constituent of nuclear pore"/>
    <property type="evidence" value="ECO:0007669"/>
    <property type="project" value="InterPro"/>
</dbReference>
<evidence type="ECO:0000259" key="9">
    <source>
        <dbReference type="Pfam" id="PF23394"/>
    </source>
</evidence>
<dbReference type="GeneID" id="18759179"/>
<dbReference type="InterPro" id="IPR057559">
    <property type="entry name" value="SAM_6"/>
</dbReference>
<dbReference type="OMA" id="EERIAMF"/>
<feature type="region of interest" description="Disordered" evidence="8">
    <location>
        <begin position="182"/>
        <end position="243"/>
    </location>
</feature>
<organism evidence="11 12">
    <name type="scientific">Marssonina brunnea f. sp. multigermtubi (strain MB_m1)</name>
    <name type="common">Marssonina leaf spot fungus</name>
    <dbReference type="NCBI Taxonomy" id="1072389"/>
    <lineage>
        <taxon>Eukaryota</taxon>
        <taxon>Fungi</taxon>
        <taxon>Dikarya</taxon>
        <taxon>Ascomycota</taxon>
        <taxon>Pezizomycotina</taxon>
        <taxon>Leotiomycetes</taxon>
        <taxon>Helotiales</taxon>
        <taxon>Drepanopezizaceae</taxon>
        <taxon>Drepanopeziza</taxon>
    </lineage>
</organism>
<keyword evidence="7" id="KW-0539">Nucleus</keyword>
<name>K1WZ46_MARBU</name>
<feature type="domain" description="SAM-like" evidence="10">
    <location>
        <begin position="1475"/>
        <end position="1551"/>
    </location>
</feature>
<evidence type="ECO:0000256" key="4">
    <source>
        <dbReference type="ARBA" id="ARBA00022927"/>
    </source>
</evidence>
<feature type="compositionally biased region" description="Polar residues" evidence="8">
    <location>
        <begin position="98"/>
        <end position="132"/>
    </location>
</feature>
<feature type="region of interest" description="Disordered" evidence="8">
    <location>
        <begin position="1"/>
        <end position="23"/>
    </location>
</feature>
<dbReference type="EMBL" id="JH921433">
    <property type="protein sequence ID" value="EKD18251.1"/>
    <property type="molecule type" value="Genomic_DNA"/>
</dbReference>
<dbReference type="InParanoid" id="K1WZ46"/>
<comment type="subcellular location">
    <subcellularLocation>
        <location evidence="1">Nucleus</location>
        <location evidence="1">Nuclear pore complex</location>
    </subcellularLocation>
</comment>
<keyword evidence="2" id="KW-0813">Transport</keyword>
<dbReference type="GO" id="GO:0051028">
    <property type="term" value="P:mRNA transport"/>
    <property type="evidence" value="ECO:0007669"/>
    <property type="project" value="UniProtKB-KW"/>
</dbReference>
<evidence type="ECO:0000256" key="2">
    <source>
        <dbReference type="ARBA" id="ARBA00022448"/>
    </source>
</evidence>
<dbReference type="OrthoDB" id="10257314at2759"/>
<dbReference type="STRING" id="1072389.K1WZ46"/>
<keyword evidence="6" id="KW-0906">Nuclear pore complex</keyword>
<dbReference type="Pfam" id="PF23394">
    <property type="entry name" value="DUF7102"/>
    <property type="match status" value="1"/>
</dbReference>
<evidence type="ECO:0000256" key="7">
    <source>
        <dbReference type="ARBA" id="ARBA00023242"/>
    </source>
</evidence>
<protein>
    <submittedName>
        <fullName evidence="11">Nucleoporin nup49</fullName>
    </submittedName>
</protein>
<proteinExistence type="predicted"/>
<dbReference type="GO" id="GO:0005643">
    <property type="term" value="C:nuclear pore"/>
    <property type="evidence" value="ECO:0007669"/>
    <property type="project" value="UniProtKB-SubCell"/>
</dbReference>
<evidence type="ECO:0000313" key="12">
    <source>
        <dbReference type="Proteomes" id="UP000006753"/>
    </source>
</evidence>
<sequence length="1556" mass="169161">MTLARTQSGPGGLSINTNSANSIPGSVTTSATGGMFAGSTTTSAPQTGGLFGSAAATSAPAAGGLFGAAPAPATGGLFGGAGTATTQPQAVGGLFGSAATTTQPQTGGLFGTAQTQSTGGLFGNASSTQPAQTGGLFGASTAASQPQQAGGLFGAAATAAPAQNSASGGGLFASLNANQNKPAGSMFGGSTAQNQQSQNQQQPNSMSNQNQGSGLFGAPLGGGLSLGQSTNQQPQTVPGVRIDASQIRGTTRFNDLHDELQKQITLFDNVIQGQIRLKADCDAIMPAHDNQLAQIPNDVEFCRRKLIGVENSQDSDAQAISVVGRFIKVDAEHAKLSFKAIDNLKLPPQYHNQGVWAQNSTSNSNGGAENGDSDAQDIVSFFANTADELAATLNTYHKHIVEIEQHLRSVEANSAQQINALVAKRNGMSTGQEDHEGELFGVLRDFEGGLLSVAGKIGGSREGVRSLQLGQFHSGQRQSESGVQAVILHESEDGRASTVGVVEITLLIMQSAQSLMTMSRDILCSLDEFLPFSVVTPHRTTCSSRQFRFSSIFYLPSHIFISISIPISIPIFRSFFRDFFRNFCMIRPSFRPRPRPHEHMREAMDDSSKIQMLEAVPYAMERFLEAPLPQVLSAPPDMHPQSSEHEEDELPPLLYARQHGLCRDYLQAPLGWSDLQDLQRKAAGAVYEDSNLPLFNFGAELKIEERLTCSKEAAVILSWVANETFAKDGDALINAHFNAPSSNRIQKLELPLLRTDHETDCRDFANREGFEIKLRDVKLPLEAVRDEEGLDWTSKFAHLGAEVSQELKQERIGITRDTMSFLQQSLAVFLTEDDEKSLWDTQQTYKRKTIFEPITPPLSPLPVKPEPFEPAEDDPAFHVPILSDAISPTKQDLEAIEKELFQQDIPTPPRLIVQPSLNNLDSSSGTMSLEEVYPPLASLDNSPKIKEEKRVKLGDLKVEEPMTPKMRAPTHKFVRFSNIIEQLDIKPSSSPRTPPGTSTFFKEVFGPAYESVNQQLEQETLIRADTTARVDVRVMDFRKPDPPWHKFDQIKEPSALLELQKSFIRETVRSIPTWPGSGKRDSSLPWSPFTSEFAKLALEEEYQDNNSTWKPFVKDDQDAIDSSSLIWKQPGLKILRDGKDDDDDEIEPGQIQTDSPQDLSFIVKKRKMELQERDNFRKNNPVEGNNVPAVSGFTPINKPKHSASTSNSATGQLVSGELGMLGSQFSAEASLNHYLELRGAKRPKLTDSIYFGSTTKALVPGSQPLIVATPQQAGIPIRTSPLMKQEKLPIPIIAPSNTAANIIISSTLLKNRALIKHIESQLPSLKLVERDFTAHNTSTWMPGSVTRSPVKSPLDSEADLILSPTTGIILTTLQKIKQRALPGQSQKSKPAIRERLERVCPRYEKLVVFVSEGNLDESTNGLDDSDCLALAEFIGFASAFETAVGVHFVGGGDATLARWIASVVVQHPADTELLPEETHWEMFLRRAGLNAFAAQAVSADLKAPEGVNVASPSQAERFGLAAFMKMGRQERITRLGGHVGRRVLERVGAAIDTAWE</sequence>
<evidence type="ECO:0000256" key="8">
    <source>
        <dbReference type="SAM" id="MobiDB-lite"/>
    </source>
</evidence>
<dbReference type="Pfam" id="PF23395">
    <property type="entry name" value="SAM_6"/>
    <property type="match status" value="1"/>
</dbReference>
<dbReference type="Proteomes" id="UP000006753">
    <property type="component" value="Unassembled WGS sequence"/>
</dbReference>
<dbReference type="GO" id="GO:0008139">
    <property type="term" value="F:nuclear localization sequence binding"/>
    <property type="evidence" value="ECO:0007669"/>
    <property type="project" value="InterPro"/>
</dbReference>
<evidence type="ECO:0000313" key="11">
    <source>
        <dbReference type="EMBL" id="EKD18251.1"/>
    </source>
</evidence>
<feature type="region of interest" description="Disordered" evidence="8">
    <location>
        <begin position="95"/>
        <end position="142"/>
    </location>
</feature>
<accession>K1WZ46</accession>
<keyword evidence="3" id="KW-0509">mRNA transport</keyword>
<dbReference type="GO" id="GO:0015031">
    <property type="term" value="P:protein transport"/>
    <property type="evidence" value="ECO:0007669"/>
    <property type="project" value="UniProtKB-KW"/>
</dbReference>